<comment type="caution">
    <text evidence="5">The sequence shown here is derived from an EMBL/GenBank/DDBJ whole genome shotgun (WGS) entry which is preliminary data.</text>
</comment>
<dbReference type="AlphaFoldDB" id="A0AA40CD79"/>
<evidence type="ECO:0000259" key="4">
    <source>
        <dbReference type="Pfam" id="PF04825"/>
    </source>
</evidence>
<dbReference type="InterPro" id="IPR023093">
    <property type="entry name" value="ScpA-like_C"/>
</dbReference>
<keyword evidence="6" id="KW-1185">Reference proteome</keyword>
<dbReference type="EMBL" id="JAULSU010000001">
    <property type="protein sequence ID" value="KAK0633128.1"/>
    <property type="molecule type" value="Genomic_DNA"/>
</dbReference>
<dbReference type="SUPFAM" id="SSF46785">
    <property type="entry name" value="Winged helix' DNA-binding domain"/>
    <property type="match status" value="1"/>
</dbReference>
<protein>
    <submittedName>
        <fullName evidence="5">Rec8 like protein-domain-containing protein</fullName>
    </submittedName>
</protein>
<dbReference type="Pfam" id="PF04825">
    <property type="entry name" value="Rad21_Rec8_N"/>
    <property type="match status" value="1"/>
</dbReference>
<gene>
    <name evidence="5" type="ORF">B0T14DRAFT_560751</name>
</gene>
<dbReference type="CDD" id="cd21789">
    <property type="entry name" value="Rad21_Rec8_M_SpRec8p-like"/>
    <property type="match status" value="1"/>
</dbReference>
<dbReference type="GO" id="GO:0003682">
    <property type="term" value="F:chromatin binding"/>
    <property type="evidence" value="ECO:0007669"/>
    <property type="project" value="TreeGrafter"/>
</dbReference>
<proteinExistence type="predicted"/>
<dbReference type="Gene3D" id="1.10.10.580">
    <property type="entry name" value="Structural maintenance of chromosome 1. Chain E"/>
    <property type="match status" value="1"/>
</dbReference>
<dbReference type="InterPro" id="IPR036390">
    <property type="entry name" value="WH_DNA-bd_sf"/>
</dbReference>
<organism evidence="5 6">
    <name type="scientific">Immersiella caudata</name>
    <dbReference type="NCBI Taxonomy" id="314043"/>
    <lineage>
        <taxon>Eukaryota</taxon>
        <taxon>Fungi</taxon>
        <taxon>Dikarya</taxon>
        <taxon>Ascomycota</taxon>
        <taxon>Pezizomycotina</taxon>
        <taxon>Sordariomycetes</taxon>
        <taxon>Sordariomycetidae</taxon>
        <taxon>Sordariales</taxon>
        <taxon>Lasiosphaeriaceae</taxon>
        <taxon>Immersiella</taxon>
    </lineage>
</organism>
<evidence type="ECO:0000256" key="1">
    <source>
        <dbReference type="ARBA" id="ARBA00004123"/>
    </source>
</evidence>
<feature type="region of interest" description="Disordered" evidence="3">
    <location>
        <begin position="280"/>
        <end position="302"/>
    </location>
</feature>
<dbReference type="GO" id="GO:0030892">
    <property type="term" value="C:mitotic cohesin complex"/>
    <property type="evidence" value="ECO:0007669"/>
    <property type="project" value="TreeGrafter"/>
</dbReference>
<evidence type="ECO:0000256" key="2">
    <source>
        <dbReference type="ARBA" id="ARBA00023242"/>
    </source>
</evidence>
<evidence type="ECO:0000256" key="3">
    <source>
        <dbReference type="SAM" id="MobiDB-lite"/>
    </source>
</evidence>
<accession>A0AA40CD79</accession>
<feature type="region of interest" description="Disordered" evidence="3">
    <location>
        <begin position="409"/>
        <end position="459"/>
    </location>
</feature>
<name>A0AA40CD79_9PEZI</name>
<dbReference type="PANTHER" id="PTHR12585">
    <property type="entry name" value="SCC1 / RAD21 FAMILY MEMBER"/>
    <property type="match status" value="1"/>
</dbReference>
<reference evidence="5" key="1">
    <citation type="submission" date="2023-06" db="EMBL/GenBank/DDBJ databases">
        <title>Genome-scale phylogeny and comparative genomics of the fungal order Sordariales.</title>
        <authorList>
            <consortium name="Lawrence Berkeley National Laboratory"/>
            <person name="Hensen N."/>
            <person name="Bonometti L."/>
            <person name="Westerberg I."/>
            <person name="Brannstrom I.O."/>
            <person name="Guillou S."/>
            <person name="Cros-Aarteil S."/>
            <person name="Calhoun S."/>
            <person name="Haridas S."/>
            <person name="Kuo A."/>
            <person name="Mondo S."/>
            <person name="Pangilinan J."/>
            <person name="Riley R."/>
            <person name="Labutti K."/>
            <person name="Andreopoulos B."/>
            <person name="Lipzen A."/>
            <person name="Chen C."/>
            <person name="Yanf M."/>
            <person name="Daum C."/>
            <person name="Ng V."/>
            <person name="Clum A."/>
            <person name="Steindorff A."/>
            <person name="Ohm R."/>
            <person name="Martin F."/>
            <person name="Silar P."/>
            <person name="Natvig D."/>
            <person name="Lalanne C."/>
            <person name="Gautier V."/>
            <person name="Ament-Velasquez S.L."/>
            <person name="Kruys A."/>
            <person name="Hutchinson M.I."/>
            <person name="Powell A.J."/>
            <person name="Barry K."/>
            <person name="Miller A.N."/>
            <person name="Grigoriev I.V."/>
            <person name="Debuchy R."/>
            <person name="Gladieux P."/>
            <person name="Thoren M.H."/>
            <person name="Johannesson H."/>
        </authorList>
    </citation>
    <scope>NUCLEOTIDE SEQUENCE</scope>
    <source>
        <strain evidence="5">CBS 606.72</strain>
    </source>
</reference>
<dbReference type="InterPro" id="IPR039781">
    <property type="entry name" value="Rad21/Rec8-like"/>
</dbReference>
<evidence type="ECO:0000313" key="6">
    <source>
        <dbReference type="Proteomes" id="UP001175000"/>
    </source>
</evidence>
<feature type="region of interest" description="Disordered" evidence="3">
    <location>
        <begin position="487"/>
        <end position="519"/>
    </location>
</feature>
<feature type="region of interest" description="Disordered" evidence="3">
    <location>
        <begin position="137"/>
        <end position="164"/>
    </location>
</feature>
<dbReference type="PANTHER" id="PTHR12585:SF70">
    <property type="entry name" value="RAD21_REC8 N TERMINAL DOMAIN PROTEIN (AFU_ORTHOLOGUE AFUA_6G02900)"/>
    <property type="match status" value="1"/>
</dbReference>
<feature type="compositionally biased region" description="Polar residues" evidence="3">
    <location>
        <begin position="142"/>
        <end position="159"/>
    </location>
</feature>
<dbReference type="GO" id="GO:0005634">
    <property type="term" value="C:nucleus"/>
    <property type="evidence" value="ECO:0007669"/>
    <property type="project" value="UniProtKB-SubCell"/>
</dbReference>
<keyword evidence="2" id="KW-0539">Nucleus</keyword>
<feature type="compositionally biased region" description="Polar residues" evidence="3">
    <location>
        <begin position="490"/>
        <end position="500"/>
    </location>
</feature>
<sequence>MFYSHEILTNPEHGVATVWLVSTIGLKTTNRKISKKAIQEVNVRGACGTILKPGAPIALRLQGNLLFGVSRVYDQQCGYVLSDAEKVQNHLRSFHRASLDGNALDPAAGRSKRHNITLLDDPDFVLDARLPPFAYLDDDDNQVQARESQASRKTSSQLSPLMGDGTMNSINSVSAGGSFLDGLDLPRSQSSQSTMKQPPIAELLQLDNTMPVFDNEEEVQEFEDWGIEIDADGNLIPTLDEPELPKLPREDDQIQDVPQEDEHNPILDDDGDIIVDFDGPALPGAEPFPPQQEVAEENSQDVPEPELAAAPIRRHRQRHALAPDTETTLSRKKIKAWGEEYLTNIERARKRARRATTVAQAKSNAYNMIFGRGLMDVGVPIGRPNLTLPLADFFAGDALEASILGVSTRAADKPPRRRRRTALEARELEDEDGERRVRPRLSAEPQQAGQGEDIIMGDERGLRDDEDAIEVGRQSAEALAEIHSDVPWNRPSSQIPSSSIKGGRHAFGSSRQVSPSPLRAQGSQIFDIERYSDQPNFGSDDFSGPMHSGNNNSFDDSMDVEALAPPQETRVSQAMEEALGREGTNFLNYVQTAADEKGVLREDGKNWVEFDDLFERQDQTRAIMTQAFYQTLTLVTRGAIKVEQDGQNEYPFGTIRLGFEQPVRQMEEGD</sequence>
<feature type="domain" description="Rad21/Rec8-like protein N-terminal" evidence="4">
    <location>
        <begin position="1"/>
        <end position="110"/>
    </location>
</feature>
<dbReference type="GO" id="GO:0007064">
    <property type="term" value="P:mitotic sister chromatid cohesion"/>
    <property type="evidence" value="ECO:0007669"/>
    <property type="project" value="TreeGrafter"/>
</dbReference>
<dbReference type="Proteomes" id="UP001175000">
    <property type="component" value="Unassembled WGS sequence"/>
</dbReference>
<feature type="region of interest" description="Disordered" evidence="3">
    <location>
        <begin position="531"/>
        <end position="557"/>
    </location>
</feature>
<evidence type="ECO:0000313" key="5">
    <source>
        <dbReference type="EMBL" id="KAK0633128.1"/>
    </source>
</evidence>
<dbReference type="InterPro" id="IPR006910">
    <property type="entry name" value="Rad21_Rec8_N"/>
</dbReference>
<comment type="subcellular location">
    <subcellularLocation>
        <location evidence="1">Nucleus</location>
    </subcellularLocation>
</comment>